<evidence type="ECO:0000256" key="8">
    <source>
        <dbReference type="ARBA" id="ARBA00022989"/>
    </source>
</evidence>
<feature type="transmembrane region" description="Helical" evidence="12">
    <location>
        <begin position="20"/>
        <end position="40"/>
    </location>
</feature>
<evidence type="ECO:0000256" key="7">
    <source>
        <dbReference type="ARBA" id="ARBA00022781"/>
    </source>
</evidence>
<comment type="similarity">
    <text evidence="2 12 13">Belongs to the ATPase A chain family.</text>
</comment>
<keyword evidence="5 12" id="KW-0138">CF(0)</keyword>
<comment type="function">
    <text evidence="12 13">Key component of the proton channel; it plays a direct role in the translocation of protons across the membrane.</text>
</comment>
<evidence type="ECO:0000256" key="12">
    <source>
        <dbReference type="HAMAP-Rule" id="MF_01393"/>
    </source>
</evidence>
<feature type="transmembrane region" description="Helical" evidence="12">
    <location>
        <begin position="118"/>
        <end position="136"/>
    </location>
</feature>
<evidence type="ECO:0000256" key="11">
    <source>
        <dbReference type="ARBA" id="ARBA00023310"/>
    </source>
</evidence>
<evidence type="ECO:0000256" key="9">
    <source>
        <dbReference type="ARBA" id="ARBA00023065"/>
    </source>
</evidence>
<evidence type="ECO:0000256" key="2">
    <source>
        <dbReference type="ARBA" id="ARBA00006810"/>
    </source>
</evidence>
<reference evidence="14" key="1">
    <citation type="submission" date="2023-05" db="EMBL/GenBank/DDBJ databases">
        <title>Comparative genomics of Bacillaceae isolates and their secondary metabolite potential.</title>
        <authorList>
            <person name="Song L."/>
            <person name="Nielsen L.J."/>
            <person name="Mohite O."/>
            <person name="Xu X."/>
            <person name="Weber T."/>
            <person name="Kovacs A.T."/>
        </authorList>
    </citation>
    <scope>NUCLEOTIDE SEQUENCE</scope>
    <source>
        <strain evidence="14">LY1</strain>
    </source>
</reference>
<dbReference type="PRINTS" id="PR00123">
    <property type="entry name" value="ATPASEA"/>
</dbReference>
<keyword evidence="11 12" id="KW-0066">ATP synthesis</keyword>
<dbReference type="GO" id="GO:0042777">
    <property type="term" value="P:proton motive force-driven plasma membrane ATP synthesis"/>
    <property type="evidence" value="ECO:0007669"/>
    <property type="project" value="TreeGrafter"/>
</dbReference>
<dbReference type="NCBIfam" id="TIGR01131">
    <property type="entry name" value="ATP_synt_6_or_A"/>
    <property type="match status" value="1"/>
</dbReference>
<comment type="subcellular location">
    <subcellularLocation>
        <location evidence="12 13">Cell membrane</location>
        <topology evidence="12 13">Multi-pass membrane protein</topology>
    </subcellularLocation>
    <subcellularLocation>
        <location evidence="1">Membrane</location>
        <topology evidence="1">Multi-pass membrane protein</topology>
    </subcellularLocation>
</comment>
<feature type="transmembrane region" description="Helical" evidence="12">
    <location>
        <begin position="183"/>
        <end position="206"/>
    </location>
</feature>
<dbReference type="AlphaFoldDB" id="A0AAX3WWL7"/>
<dbReference type="SUPFAM" id="SSF81336">
    <property type="entry name" value="F1F0 ATP synthase subunit A"/>
    <property type="match status" value="1"/>
</dbReference>
<dbReference type="GO" id="GO:0005886">
    <property type="term" value="C:plasma membrane"/>
    <property type="evidence" value="ECO:0007669"/>
    <property type="project" value="UniProtKB-SubCell"/>
</dbReference>
<organism evidence="14 15">
    <name type="scientific">Lysinibacillus pakistanensis</name>
    <dbReference type="NCBI Taxonomy" id="759811"/>
    <lineage>
        <taxon>Bacteria</taxon>
        <taxon>Bacillati</taxon>
        <taxon>Bacillota</taxon>
        <taxon>Bacilli</taxon>
        <taxon>Bacillales</taxon>
        <taxon>Bacillaceae</taxon>
        <taxon>Lysinibacillus</taxon>
    </lineage>
</organism>
<keyword evidence="3 12" id="KW-0813">Transport</keyword>
<dbReference type="PANTHER" id="PTHR42823">
    <property type="entry name" value="ATP SYNTHASE SUBUNIT A, CHLOROPLASTIC"/>
    <property type="match status" value="1"/>
</dbReference>
<dbReference type="HAMAP" id="MF_01393">
    <property type="entry name" value="ATP_synth_a_bact"/>
    <property type="match status" value="1"/>
</dbReference>
<name>A0AAX3WWL7_9BACI</name>
<sequence length="240" mass="26865">MNHKAPLYSVDLGFTTLTFNLSTVMMLLVAAIIVFLIAFISTRSLKLKPTGMQNFMEWIMDFVKNIIKSNMDWKTGGRFHILGITLIMFIAVSNLLGLPFSIAYDHTLWWKSPTADPTVTMTLATMILVMTHYYGIKMKGTGHYVGSYFKPMAFMLPLKLVEEFSNTLTLGLRLYGNIYAGEILLGLLAGLAITGPMGFIGAIVPMMAWQGFSIFIGFIQAFIFTMLTMVYIAHKVSDDH</sequence>
<feature type="transmembrane region" description="Helical" evidence="12">
    <location>
        <begin position="79"/>
        <end position="98"/>
    </location>
</feature>
<proteinExistence type="inferred from homology"/>
<dbReference type="InterPro" id="IPR000568">
    <property type="entry name" value="ATP_synth_F0_asu"/>
</dbReference>
<dbReference type="EMBL" id="CP126101">
    <property type="protein sequence ID" value="WHY52268.1"/>
    <property type="molecule type" value="Genomic_DNA"/>
</dbReference>
<dbReference type="InterPro" id="IPR045082">
    <property type="entry name" value="ATP_syn_F0_a_bact/chloroplast"/>
</dbReference>
<evidence type="ECO:0000256" key="6">
    <source>
        <dbReference type="ARBA" id="ARBA00022692"/>
    </source>
</evidence>
<dbReference type="Gene3D" id="1.20.120.220">
    <property type="entry name" value="ATP synthase, F0 complex, subunit A"/>
    <property type="match status" value="1"/>
</dbReference>
<dbReference type="PROSITE" id="PS00449">
    <property type="entry name" value="ATPASE_A"/>
    <property type="match status" value="1"/>
</dbReference>
<accession>A0AAX3WWL7</accession>
<keyword evidence="9 12" id="KW-0406">Ion transport</keyword>
<evidence type="ECO:0000256" key="4">
    <source>
        <dbReference type="ARBA" id="ARBA00022475"/>
    </source>
</evidence>
<evidence type="ECO:0000256" key="10">
    <source>
        <dbReference type="ARBA" id="ARBA00023136"/>
    </source>
</evidence>
<keyword evidence="6 12" id="KW-0812">Transmembrane</keyword>
<feature type="transmembrane region" description="Helical" evidence="12">
    <location>
        <begin position="212"/>
        <end position="233"/>
    </location>
</feature>
<keyword evidence="10 12" id="KW-0472">Membrane</keyword>
<dbReference type="PANTHER" id="PTHR42823:SF3">
    <property type="entry name" value="ATP SYNTHASE SUBUNIT A, CHLOROPLASTIC"/>
    <property type="match status" value="1"/>
</dbReference>
<evidence type="ECO:0000256" key="1">
    <source>
        <dbReference type="ARBA" id="ARBA00004141"/>
    </source>
</evidence>
<dbReference type="NCBIfam" id="NF004479">
    <property type="entry name" value="PRK05815.1-4"/>
    <property type="match status" value="1"/>
</dbReference>
<dbReference type="FunFam" id="1.20.120.220:FF:000005">
    <property type="entry name" value="ATP synthase subunit a"/>
    <property type="match status" value="1"/>
</dbReference>
<gene>
    <name evidence="12 14" type="primary">atpB</name>
    <name evidence="14" type="ORF">QNH24_03260</name>
</gene>
<evidence type="ECO:0000256" key="3">
    <source>
        <dbReference type="ARBA" id="ARBA00022448"/>
    </source>
</evidence>
<dbReference type="GO" id="GO:0045259">
    <property type="term" value="C:proton-transporting ATP synthase complex"/>
    <property type="evidence" value="ECO:0007669"/>
    <property type="project" value="UniProtKB-KW"/>
</dbReference>
<dbReference type="Proteomes" id="UP001178322">
    <property type="component" value="Chromosome"/>
</dbReference>
<keyword evidence="7 12" id="KW-0375">Hydrogen ion transport</keyword>
<dbReference type="InterPro" id="IPR023011">
    <property type="entry name" value="ATP_synth_F0_asu_AS"/>
</dbReference>
<keyword evidence="8 12" id="KW-1133">Transmembrane helix</keyword>
<evidence type="ECO:0000256" key="5">
    <source>
        <dbReference type="ARBA" id="ARBA00022547"/>
    </source>
</evidence>
<evidence type="ECO:0000313" key="15">
    <source>
        <dbReference type="Proteomes" id="UP001178322"/>
    </source>
</evidence>
<dbReference type="RefSeq" id="WP_283870731.1">
    <property type="nucleotide sequence ID" value="NZ_CP126101.1"/>
</dbReference>
<dbReference type="GO" id="GO:0046933">
    <property type="term" value="F:proton-transporting ATP synthase activity, rotational mechanism"/>
    <property type="evidence" value="ECO:0007669"/>
    <property type="project" value="UniProtKB-UniRule"/>
</dbReference>
<protein>
    <recommendedName>
        <fullName evidence="12 13">ATP synthase subunit a</fullName>
    </recommendedName>
    <alternativeName>
        <fullName evidence="12">ATP synthase F0 sector subunit a</fullName>
    </alternativeName>
    <alternativeName>
        <fullName evidence="12">F-ATPase subunit 6</fullName>
    </alternativeName>
</protein>
<dbReference type="InterPro" id="IPR035908">
    <property type="entry name" value="F0_ATP_A_sf"/>
</dbReference>
<evidence type="ECO:0000256" key="13">
    <source>
        <dbReference type="RuleBase" id="RU000483"/>
    </source>
</evidence>
<keyword evidence="4 12" id="KW-1003">Cell membrane</keyword>
<dbReference type="CDD" id="cd00310">
    <property type="entry name" value="ATP-synt_Fo_a_6"/>
    <property type="match status" value="1"/>
</dbReference>
<dbReference type="Pfam" id="PF00119">
    <property type="entry name" value="ATP-synt_A"/>
    <property type="match status" value="1"/>
</dbReference>
<evidence type="ECO:0000313" key="14">
    <source>
        <dbReference type="EMBL" id="WHY52268.1"/>
    </source>
</evidence>